<protein>
    <recommendedName>
        <fullName evidence="4">Arginine vasotocin receptor</fullName>
    </recommendedName>
</protein>
<feature type="non-terminal residue" evidence="2">
    <location>
        <position position="106"/>
    </location>
</feature>
<evidence type="ECO:0000256" key="1">
    <source>
        <dbReference type="SAM" id="MobiDB-lite"/>
    </source>
</evidence>
<evidence type="ECO:0008006" key="4">
    <source>
        <dbReference type="Google" id="ProtNLM"/>
    </source>
</evidence>
<organism evidence="2 3">
    <name type="scientific">Goodea atripinnis</name>
    <dbReference type="NCBI Taxonomy" id="208336"/>
    <lineage>
        <taxon>Eukaryota</taxon>
        <taxon>Metazoa</taxon>
        <taxon>Chordata</taxon>
        <taxon>Craniata</taxon>
        <taxon>Vertebrata</taxon>
        <taxon>Euteleostomi</taxon>
        <taxon>Actinopterygii</taxon>
        <taxon>Neopterygii</taxon>
        <taxon>Teleostei</taxon>
        <taxon>Neoteleostei</taxon>
        <taxon>Acanthomorphata</taxon>
        <taxon>Ovalentaria</taxon>
        <taxon>Atherinomorphae</taxon>
        <taxon>Cyprinodontiformes</taxon>
        <taxon>Goodeidae</taxon>
        <taxon>Goodea</taxon>
    </lineage>
</organism>
<dbReference type="EMBL" id="JAHRIO010070672">
    <property type="protein sequence ID" value="MEQ2181433.1"/>
    <property type="molecule type" value="Genomic_DNA"/>
</dbReference>
<feature type="non-terminal residue" evidence="2">
    <location>
        <position position="1"/>
    </location>
</feature>
<keyword evidence="3" id="KW-1185">Reference proteome</keyword>
<name>A0ABV0PD88_9TELE</name>
<proteinExistence type="predicted"/>
<comment type="caution">
    <text evidence="2">The sequence shown here is derived from an EMBL/GenBank/DDBJ whole genome shotgun (WGS) entry which is preliminary data.</text>
</comment>
<evidence type="ECO:0000313" key="3">
    <source>
        <dbReference type="Proteomes" id="UP001476798"/>
    </source>
</evidence>
<evidence type="ECO:0000313" key="2">
    <source>
        <dbReference type="EMBL" id="MEQ2181433.1"/>
    </source>
</evidence>
<gene>
    <name evidence="2" type="ORF">GOODEAATRI_011497</name>
</gene>
<feature type="region of interest" description="Disordered" evidence="1">
    <location>
        <begin position="82"/>
        <end position="106"/>
    </location>
</feature>
<feature type="compositionally biased region" description="Polar residues" evidence="1">
    <location>
        <begin position="88"/>
        <end position="97"/>
    </location>
</feature>
<sequence>SCCASLATALDRSSTSVLQGKQKRTLHISKRNRRLFYLHLWRWGALPRLSPQRPSRTMALAVPPIHRRPLWAGSEPATAVQCGVPPSSHGSTNTLCHTESAGKNRH</sequence>
<accession>A0ABV0PD88</accession>
<reference evidence="2 3" key="1">
    <citation type="submission" date="2021-06" db="EMBL/GenBank/DDBJ databases">
        <authorList>
            <person name="Palmer J.M."/>
        </authorList>
    </citation>
    <scope>NUCLEOTIDE SEQUENCE [LARGE SCALE GENOMIC DNA]</scope>
    <source>
        <strain evidence="2 3">GA_2019</strain>
        <tissue evidence="2">Muscle</tissue>
    </source>
</reference>
<dbReference type="Proteomes" id="UP001476798">
    <property type="component" value="Unassembled WGS sequence"/>
</dbReference>